<gene>
    <name evidence="1" type="ORF">LC20004_09780</name>
</gene>
<evidence type="ECO:0000313" key="1">
    <source>
        <dbReference type="EMBL" id="ATO44167.1"/>
    </source>
</evidence>
<accession>A0A2D1KPW5</accession>
<reference evidence="1 2" key="1">
    <citation type="submission" date="2016-10" db="EMBL/GenBank/DDBJ databases">
        <title>The whole genome sequencing and assembly of L. cotyniformis subsp. torquens DSM 20004 strain.</title>
        <authorList>
            <person name="Park M.-K."/>
            <person name="Lee Y.-J."/>
            <person name="Yi H."/>
            <person name="Bahn Y.-S."/>
            <person name="Kim J.F."/>
            <person name="Lee D.-W."/>
        </authorList>
    </citation>
    <scope>NUCLEOTIDE SEQUENCE [LARGE SCALE GENOMIC DNA]</scope>
    <source>
        <strain evidence="1 2">DSM 20004</strain>
    </source>
</reference>
<sequence length="478" mass="52525">MKKIVILLKLPLIKLPLSLLFCFGSFLILSGFTVIGHRGDPLQAPEETFESFNDAFADGAKYAELDLRESKDGTLIISHDSNLERVSGQDISISKTDFNQLQQVKQSNGESIHSLAELFAYYQNQPQTRFVLETKKSKKNKPTDMEAKVAELVQQYHMENRVMVQSFSAASVVSFSQLLPTVPRYLLANELSDINFDTLQVVTGIDIDATLATPAFIQQMHALNKQVLVWSDIEEQASALANISLTDIDGIVTNYAQLASAYNQAKSTTTMSPLDITSATVSATHAVASVTNPYLTLNAGQPLTAQRTYSLSTLVTNPQHSYAALDQQRWADTDYLNFGSDALLAVPYLNGSASLRYGQTALPLVASPSAPQQVVAHLIPGEAATITAVKLINGRPWLELNQHGWLPAEQTSITLATGEAQIQYQQLLSDAKLTNIKLPRLRDYLPLTQATLPLSTLKKYLLTPAPVYLQAQFQPQNN</sequence>
<dbReference type="PANTHER" id="PTHR46211">
    <property type="entry name" value="GLYCEROPHOSPHORYL DIESTER PHOSPHODIESTERASE"/>
    <property type="match status" value="1"/>
</dbReference>
<dbReference type="GO" id="GO:0008081">
    <property type="term" value="F:phosphoric diester hydrolase activity"/>
    <property type="evidence" value="ECO:0007669"/>
    <property type="project" value="InterPro"/>
</dbReference>
<dbReference type="EMBL" id="CP017697">
    <property type="protein sequence ID" value="ATO44167.1"/>
    <property type="molecule type" value="Genomic_DNA"/>
</dbReference>
<proteinExistence type="predicted"/>
<dbReference type="Gene3D" id="3.20.20.190">
    <property type="entry name" value="Phosphatidylinositol (PI) phosphodiesterase"/>
    <property type="match status" value="1"/>
</dbReference>
<dbReference type="InterPro" id="IPR030395">
    <property type="entry name" value="GP_PDE_dom"/>
</dbReference>
<dbReference type="KEGG" id="lcy:LC20004_09780"/>
<dbReference type="Pfam" id="PF03009">
    <property type="entry name" value="GDPD"/>
    <property type="match status" value="1"/>
</dbReference>
<dbReference type="OrthoDB" id="384721at2"/>
<dbReference type="PANTHER" id="PTHR46211:SF14">
    <property type="entry name" value="GLYCEROPHOSPHODIESTER PHOSPHODIESTERASE"/>
    <property type="match status" value="1"/>
</dbReference>
<name>A0A2D1KPW5_9LACO</name>
<organism evidence="1 2">
    <name type="scientific">Loigolactobacillus coryniformis subsp. torquens DSM 20004 = KCTC 3535</name>
    <dbReference type="NCBI Taxonomy" id="1423822"/>
    <lineage>
        <taxon>Bacteria</taxon>
        <taxon>Bacillati</taxon>
        <taxon>Bacillota</taxon>
        <taxon>Bacilli</taxon>
        <taxon>Lactobacillales</taxon>
        <taxon>Lactobacillaceae</taxon>
        <taxon>Loigolactobacillus</taxon>
    </lineage>
</organism>
<dbReference type="AlphaFoldDB" id="A0A2D1KPW5"/>
<dbReference type="InterPro" id="IPR017946">
    <property type="entry name" value="PLC-like_Pdiesterase_TIM-brl"/>
</dbReference>
<dbReference type="SUPFAM" id="SSF51695">
    <property type="entry name" value="PLC-like phosphodiesterases"/>
    <property type="match status" value="1"/>
</dbReference>
<dbReference type="Proteomes" id="UP000223559">
    <property type="component" value="Chromosome"/>
</dbReference>
<evidence type="ECO:0000313" key="2">
    <source>
        <dbReference type="Proteomes" id="UP000223559"/>
    </source>
</evidence>
<dbReference type="RefSeq" id="WP_056980420.1">
    <property type="nucleotide sequence ID" value="NZ_AZDC01000118.1"/>
</dbReference>
<protein>
    <submittedName>
        <fullName evidence="1">Cell surface protein</fullName>
    </submittedName>
</protein>
<keyword evidence="2" id="KW-1185">Reference proteome</keyword>
<dbReference type="PROSITE" id="PS51704">
    <property type="entry name" value="GP_PDE"/>
    <property type="match status" value="1"/>
</dbReference>
<dbReference type="GO" id="GO:0006629">
    <property type="term" value="P:lipid metabolic process"/>
    <property type="evidence" value="ECO:0007669"/>
    <property type="project" value="InterPro"/>
</dbReference>
<dbReference type="CDD" id="cd08556">
    <property type="entry name" value="GDPD"/>
    <property type="match status" value="1"/>
</dbReference>